<evidence type="ECO:0000313" key="2">
    <source>
        <dbReference type="Proteomes" id="UP001165064"/>
    </source>
</evidence>
<accession>A0ACB5TL63</accession>
<proteinExistence type="predicted"/>
<dbReference type="Proteomes" id="UP001165064">
    <property type="component" value="Unassembled WGS sequence"/>
</dbReference>
<comment type="caution">
    <text evidence="1">The sequence shown here is derived from an EMBL/GenBank/DDBJ whole genome shotgun (WGS) entry which is preliminary data.</text>
</comment>
<reference evidence="1" key="1">
    <citation type="submission" date="2023-04" db="EMBL/GenBank/DDBJ databases">
        <title>Ambrosiozyma monospora NBRC 10751.</title>
        <authorList>
            <person name="Ichikawa N."/>
            <person name="Sato H."/>
            <person name="Tonouchi N."/>
        </authorList>
    </citation>
    <scope>NUCLEOTIDE SEQUENCE</scope>
    <source>
        <strain evidence="1">NBRC 10751</strain>
    </source>
</reference>
<name>A0ACB5TL63_AMBMO</name>
<protein>
    <submittedName>
        <fullName evidence="1">Unnamed protein product</fullName>
    </submittedName>
</protein>
<keyword evidence="2" id="KW-1185">Reference proteome</keyword>
<sequence>MLQRQLFSCSKASMRAISRPMMASSLKSAFTQRSISTSSLIYQEVKKTEPIVKSNPVPTPPIAKTTPKKKGAGFWRWTFRITMLSTIAGWSALTYLVWKETNPADQLPQTELKPNGNKRKKIVIVGSGWGAMSFLQKLDTTQYNVVIVSPRNYFLFTPLLPSVPTGTIDQKSICDPVRLIARQTPGEVQYMEAAVTDIDPEAKKVYIEHKSDRLTIGDAFINDGEPIRAELDYDYLIYSVGAKVNTFGIQGIPEYASYLKEAQDAVAVRQKLFNSVEAARLLPEGSDERKRLMTFVVCGGGPTGVELAAEVKDYIVQDLSKFIPNLEKEMNVTLIEALPNVLNMFHHKLIEYTQQVFNSQGVHLRTNTMVKKVDARNVYCTEKKADGTTEDHVIPYGTLVWAGGNAQRKITTDLAAKIPEQTSRRGLLVDEYQKLYGVEDVYALVVQA</sequence>
<gene>
    <name evidence="1" type="ORF">Amon02_000871500</name>
</gene>
<organism evidence="1 2">
    <name type="scientific">Ambrosiozyma monospora</name>
    <name type="common">Yeast</name>
    <name type="synonym">Endomycopsis monosporus</name>
    <dbReference type="NCBI Taxonomy" id="43982"/>
    <lineage>
        <taxon>Eukaryota</taxon>
        <taxon>Fungi</taxon>
        <taxon>Dikarya</taxon>
        <taxon>Ascomycota</taxon>
        <taxon>Saccharomycotina</taxon>
        <taxon>Pichiomycetes</taxon>
        <taxon>Pichiales</taxon>
        <taxon>Pichiaceae</taxon>
        <taxon>Ambrosiozyma</taxon>
    </lineage>
</organism>
<dbReference type="EMBL" id="BSXS01007837">
    <property type="protein sequence ID" value="GME90485.1"/>
    <property type="molecule type" value="Genomic_DNA"/>
</dbReference>
<evidence type="ECO:0000313" key="1">
    <source>
        <dbReference type="EMBL" id="GME90485.1"/>
    </source>
</evidence>